<name>A0A9D1Q184_9FIRM</name>
<dbReference type="AlphaFoldDB" id="A0A9D1Q184"/>
<dbReference type="Proteomes" id="UP000823990">
    <property type="component" value="Unassembled WGS sequence"/>
</dbReference>
<reference evidence="1" key="2">
    <citation type="submission" date="2021-04" db="EMBL/GenBank/DDBJ databases">
        <authorList>
            <person name="Gilroy R."/>
        </authorList>
    </citation>
    <scope>NUCLEOTIDE SEQUENCE</scope>
    <source>
        <strain evidence="1">12435</strain>
    </source>
</reference>
<evidence type="ECO:0000313" key="2">
    <source>
        <dbReference type="Proteomes" id="UP000823990"/>
    </source>
</evidence>
<accession>A0A9D1Q184</accession>
<evidence type="ECO:0000313" key="1">
    <source>
        <dbReference type="EMBL" id="HIW02444.1"/>
    </source>
</evidence>
<protein>
    <submittedName>
        <fullName evidence="1">Uncharacterized protein</fullName>
    </submittedName>
</protein>
<reference evidence="1" key="1">
    <citation type="journal article" date="2021" name="PeerJ">
        <title>Extensive microbial diversity within the chicken gut microbiome revealed by metagenomics and culture.</title>
        <authorList>
            <person name="Gilroy R."/>
            <person name="Ravi A."/>
            <person name="Getino M."/>
            <person name="Pursley I."/>
            <person name="Horton D.L."/>
            <person name="Alikhan N.F."/>
            <person name="Baker D."/>
            <person name="Gharbi K."/>
            <person name="Hall N."/>
            <person name="Watson M."/>
            <person name="Adriaenssens E.M."/>
            <person name="Foster-Nyarko E."/>
            <person name="Jarju S."/>
            <person name="Secka A."/>
            <person name="Antonio M."/>
            <person name="Oren A."/>
            <person name="Chaudhuri R.R."/>
            <person name="La Ragione R."/>
            <person name="Hildebrand F."/>
            <person name="Pallen M.J."/>
        </authorList>
    </citation>
    <scope>NUCLEOTIDE SEQUENCE</scope>
    <source>
        <strain evidence="1">12435</strain>
    </source>
</reference>
<dbReference type="EMBL" id="DXHS01000066">
    <property type="protein sequence ID" value="HIW02444.1"/>
    <property type="molecule type" value="Genomic_DNA"/>
</dbReference>
<gene>
    <name evidence="1" type="ORF">H9892_03810</name>
</gene>
<organism evidence="1 2">
    <name type="scientific">Candidatus Protoclostridium stercorigallinarum</name>
    <dbReference type="NCBI Taxonomy" id="2838741"/>
    <lineage>
        <taxon>Bacteria</taxon>
        <taxon>Bacillati</taxon>
        <taxon>Bacillota</taxon>
        <taxon>Clostridia</taxon>
        <taxon>Candidatus Protoclostridium</taxon>
    </lineage>
</organism>
<comment type="caution">
    <text evidence="1">The sequence shown here is derived from an EMBL/GenBank/DDBJ whole genome shotgun (WGS) entry which is preliminary data.</text>
</comment>
<sequence>MEDNELLAALRKRALGYAADETVTEYDAEGNEVRRKVSVKEVPPDMTAIKLLLELTGVREEPDEGMLKAERERVLAELAAYYEKNGGKDGT</sequence>
<proteinExistence type="predicted"/>